<dbReference type="Proteomes" id="UP000027345">
    <property type="component" value="Unassembled WGS sequence"/>
</dbReference>
<dbReference type="RefSeq" id="WP_043784989.1">
    <property type="nucleotide sequence ID" value="NZ_JMQI01000057.1"/>
</dbReference>
<dbReference type="eggNOG" id="COG2226">
    <property type="taxonomic scope" value="Bacteria"/>
</dbReference>
<keyword evidence="2" id="KW-0489">Methyltransferase</keyword>
<dbReference type="EMBL" id="JMQI01000057">
    <property type="protein sequence ID" value="KDN19102.1"/>
    <property type="molecule type" value="Genomic_DNA"/>
</dbReference>
<accession>A0A066TZS5</accession>
<dbReference type="Pfam" id="PF13649">
    <property type="entry name" value="Methyltransf_25"/>
    <property type="match status" value="1"/>
</dbReference>
<dbReference type="PANTHER" id="PTHR42912:SF93">
    <property type="entry name" value="N6-ADENOSINE-METHYLTRANSFERASE TMT1A"/>
    <property type="match status" value="1"/>
</dbReference>
<keyword evidence="2" id="KW-0808">Transferase</keyword>
<name>A0A066TZS5_9PSEU</name>
<dbReference type="CDD" id="cd02440">
    <property type="entry name" value="AdoMet_MTases"/>
    <property type="match status" value="1"/>
</dbReference>
<dbReference type="OrthoDB" id="9786503at2"/>
<dbReference type="Gene3D" id="3.40.50.150">
    <property type="entry name" value="Vaccinia Virus protein VP39"/>
    <property type="match status" value="1"/>
</dbReference>
<evidence type="ECO:0000259" key="1">
    <source>
        <dbReference type="Pfam" id="PF13649"/>
    </source>
</evidence>
<comment type="caution">
    <text evidence="2">The sequence shown here is derived from an EMBL/GenBank/DDBJ whole genome shotgun (WGS) entry which is preliminary data.</text>
</comment>
<evidence type="ECO:0000313" key="3">
    <source>
        <dbReference type="Proteomes" id="UP000027345"/>
    </source>
</evidence>
<evidence type="ECO:0000313" key="2">
    <source>
        <dbReference type="EMBL" id="KDN19102.1"/>
    </source>
</evidence>
<proteinExistence type="predicted"/>
<dbReference type="AlphaFoldDB" id="A0A066TZS5"/>
<dbReference type="InterPro" id="IPR050508">
    <property type="entry name" value="Methyltransf_Superfamily"/>
</dbReference>
<sequence length="205" mass="22128">MTSTTEASRFWDGHYTAHLPADEPRANVRLVETVTPLSPGRALDLGSGAGGDALWLARRGWRVTAADISAVALGHLARRARDLGLADRITTERHDLAATFPAGPFDLVSAHYLHTTFPLPRDHVLRRAAEALSPGGLLLVVEHGSVAPWSWNQDPAAYPAEPRVPSLDPAGWTVERADALPRQATGPGGRTAEVVDHLLLVRRTR</sequence>
<dbReference type="STRING" id="287986.DV20_27265"/>
<dbReference type="GO" id="GO:0032259">
    <property type="term" value="P:methylation"/>
    <property type="evidence" value="ECO:0007669"/>
    <property type="project" value="UniProtKB-KW"/>
</dbReference>
<dbReference type="InterPro" id="IPR041698">
    <property type="entry name" value="Methyltransf_25"/>
</dbReference>
<dbReference type="GO" id="GO:0008168">
    <property type="term" value="F:methyltransferase activity"/>
    <property type="evidence" value="ECO:0007669"/>
    <property type="project" value="UniProtKB-KW"/>
</dbReference>
<dbReference type="SUPFAM" id="SSF53335">
    <property type="entry name" value="S-adenosyl-L-methionine-dependent methyltransferases"/>
    <property type="match status" value="1"/>
</dbReference>
<protein>
    <submittedName>
        <fullName evidence="2">Methyltransferase</fullName>
    </submittedName>
</protein>
<organism evidence="2 3">
    <name type="scientific">Amycolatopsis rifamycinica</name>
    <dbReference type="NCBI Taxonomy" id="287986"/>
    <lineage>
        <taxon>Bacteria</taxon>
        <taxon>Bacillati</taxon>
        <taxon>Actinomycetota</taxon>
        <taxon>Actinomycetes</taxon>
        <taxon>Pseudonocardiales</taxon>
        <taxon>Pseudonocardiaceae</taxon>
        <taxon>Amycolatopsis</taxon>
    </lineage>
</organism>
<dbReference type="InterPro" id="IPR029063">
    <property type="entry name" value="SAM-dependent_MTases_sf"/>
</dbReference>
<gene>
    <name evidence="2" type="ORF">DV20_27265</name>
</gene>
<dbReference type="PANTHER" id="PTHR42912">
    <property type="entry name" value="METHYLTRANSFERASE"/>
    <property type="match status" value="1"/>
</dbReference>
<reference evidence="2 3" key="1">
    <citation type="submission" date="2014-05" db="EMBL/GenBank/DDBJ databases">
        <title>Draft genome sequence of Amycolatopsis rifamycinica DSM 46095.</title>
        <authorList>
            <person name="Lal R."/>
            <person name="Saxena A."/>
            <person name="Kumari R."/>
            <person name="Mukherjee U."/>
            <person name="Singh P."/>
            <person name="Sangwan N."/>
            <person name="Mahato N.K."/>
        </authorList>
    </citation>
    <scope>NUCLEOTIDE SEQUENCE [LARGE SCALE GENOMIC DNA]</scope>
    <source>
        <strain evidence="2 3">DSM 46095</strain>
    </source>
</reference>
<keyword evidence="3" id="KW-1185">Reference proteome</keyword>
<feature type="domain" description="Methyltransferase" evidence="1">
    <location>
        <begin position="43"/>
        <end position="136"/>
    </location>
</feature>